<dbReference type="GO" id="GO:0005886">
    <property type="term" value="C:plasma membrane"/>
    <property type="evidence" value="ECO:0007669"/>
    <property type="project" value="UniProtKB-SubCell"/>
</dbReference>
<comment type="subcellular location">
    <subcellularLocation>
        <location evidence="1">Cell membrane</location>
        <topology evidence="1">Multi-pass membrane protein</topology>
    </subcellularLocation>
</comment>
<proteinExistence type="predicted"/>
<dbReference type="RefSeq" id="WP_252852848.1">
    <property type="nucleotide sequence ID" value="NZ_JAMXLR010000038.1"/>
</dbReference>
<dbReference type="EMBL" id="JAMXLR010000038">
    <property type="protein sequence ID" value="MCO6044732.1"/>
    <property type="molecule type" value="Genomic_DNA"/>
</dbReference>
<evidence type="ECO:0000259" key="10">
    <source>
        <dbReference type="PROSITE" id="PS50893"/>
    </source>
</evidence>
<evidence type="ECO:0000256" key="4">
    <source>
        <dbReference type="ARBA" id="ARBA00022692"/>
    </source>
</evidence>
<evidence type="ECO:0000256" key="7">
    <source>
        <dbReference type="ARBA" id="ARBA00022989"/>
    </source>
</evidence>
<dbReference type="InterPro" id="IPR011527">
    <property type="entry name" value="ABC1_TM_dom"/>
</dbReference>
<dbReference type="PANTHER" id="PTHR43394:SF1">
    <property type="entry name" value="ATP-BINDING CASSETTE SUB-FAMILY B MEMBER 10, MITOCHONDRIAL"/>
    <property type="match status" value="1"/>
</dbReference>
<feature type="transmembrane region" description="Helical" evidence="9">
    <location>
        <begin position="131"/>
        <end position="157"/>
    </location>
</feature>
<dbReference type="PANTHER" id="PTHR43394">
    <property type="entry name" value="ATP-DEPENDENT PERMEASE MDL1, MITOCHONDRIAL"/>
    <property type="match status" value="1"/>
</dbReference>
<dbReference type="Proteomes" id="UP001155241">
    <property type="component" value="Unassembled WGS sequence"/>
</dbReference>
<feature type="domain" description="ABC transporter" evidence="10">
    <location>
        <begin position="344"/>
        <end position="578"/>
    </location>
</feature>
<dbReference type="InterPro" id="IPR003439">
    <property type="entry name" value="ABC_transporter-like_ATP-bd"/>
</dbReference>
<dbReference type="InterPro" id="IPR027417">
    <property type="entry name" value="P-loop_NTPase"/>
</dbReference>
<evidence type="ECO:0000256" key="9">
    <source>
        <dbReference type="SAM" id="Phobius"/>
    </source>
</evidence>
<protein>
    <submittedName>
        <fullName evidence="12">ABC transporter ATP-binding protein/permease</fullName>
    </submittedName>
</protein>
<evidence type="ECO:0000256" key="8">
    <source>
        <dbReference type="ARBA" id="ARBA00023136"/>
    </source>
</evidence>
<evidence type="ECO:0000256" key="1">
    <source>
        <dbReference type="ARBA" id="ARBA00004651"/>
    </source>
</evidence>
<dbReference type="Pfam" id="PF00664">
    <property type="entry name" value="ABC_membrane"/>
    <property type="match status" value="1"/>
</dbReference>
<dbReference type="SUPFAM" id="SSF52540">
    <property type="entry name" value="P-loop containing nucleoside triphosphate hydrolases"/>
    <property type="match status" value="1"/>
</dbReference>
<dbReference type="SMART" id="SM00382">
    <property type="entry name" value="AAA"/>
    <property type="match status" value="1"/>
</dbReference>
<comment type="caution">
    <text evidence="12">The sequence shown here is derived from an EMBL/GenBank/DDBJ whole genome shotgun (WGS) entry which is preliminary data.</text>
</comment>
<keyword evidence="2" id="KW-0813">Transport</keyword>
<dbReference type="PROSITE" id="PS00211">
    <property type="entry name" value="ABC_TRANSPORTER_1"/>
    <property type="match status" value="1"/>
</dbReference>
<keyword evidence="7 9" id="KW-1133">Transmembrane helix</keyword>
<feature type="transmembrane region" description="Helical" evidence="9">
    <location>
        <begin position="20"/>
        <end position="40"/>
    </location>
</feature>
<dbReference type="InterPro" id="IPR036640">
    <property type="entry name" value="ABC1_TM_sf"/>
</dbReference>
<keyword evidence="8 9" id="KW-0472">Membrane</keyword>
<dbReference type="Pfam" id="PF00005">
    <property type="entry name" value="ABC_tran"/>
    <property type="match status" value="1"/>
</dbReference>
<evidence type="ECO:0000256" key="2">
    <source>
        <dbReference type="ARBA" id="ARBA00022448"/>
    </source>
</evidence>
<evidence type="ECO:0000256" key="3">
    <source>
        <dbReference type="ARBA" id="ARBA00022475"/>
    </source>
</evidence>
<dbReference type="Gene3D" id="1.20.1560.10">
    <property type="entry name" value="ABC transporter type 1, transmembrane domain"/>
    <property type="match status" value="1"/>
</dbReference>
<name>A0A9X2F982_9BACT</name>
<feature type="transmembrane region" description="Helical" evidence="9">
    <location>
        <begin position="163"/>
        <end position="183"/>
    </location>
</feature>
<feature type="transmembrane region" description="Helical" evidence="9">
    <location>
        <begin position="263"/>
        <end position="289"/>
    </location>
</feature>
<dbReference type="FunFam" id="3.40.50.300:FF:000221">
    <property type="entry name" value="Multidrug ABC transporter ATP-binding protein"/>
    <property type="match status" value="1"/>
</dbReference>
<sequence>MIQRFAILLPYFFQQRKRLIGIAATTVLLSLVSIAGPWPIKLLIDYALGDSPGLWGMSRWTLVMLSATSVLLLYALGALFDLLLSWQWMASGQRMVYGLMVDVYDRALRVPIGKRSRNVGDLLERMFNDTWCVYTVATDALISPLQQTITFVGIVIVASQVDVQLTLLSLVAAPAIAASVWWFGPRLKNRAKRGRETRAELTSFVHQTLTSLPLVQANWAQSHHQKRYHALADEVVATAQKAVLTNKSFGLVNGALSETGRALILLVGGIGVLQGSTTVGTLVLFMAYVRTMQKSAGKLLNTYAKLRKIEASVERLQEVMDDAGPSRDAGTVDHIPRAETGASIQLERVTYHYLPDVPAVSEISFRVAPGERIGIVGQSGAGKSTLAYLIASLAEPNEGRITINGVDLRKVSLSESRKQVSILLQDAFLLPISVSQNIAIGRPGATQVDIEKAATLAGAHDFISALPDGYETVLGERGSTLSVGQQQRVAIARAFLRDAPIIILDEPTSALDVGAERALLSNLEQLTAGKTTIIISHRLTTLEGVDRIFVFEDGRIVEQGTPEALRSEAGHFATLNKAQCLTEQEACT</sequence>
<feature type="domain" description="ABC transmembrane type-1" evidence="11">
    <location>
        <begin position="20"/>
        <end position="308"/>
    </location>
</feature>
<evidence type="ECO:0000256" key="6">
    <source>
        <dbReference type="ARBA" id="ARBA00022840"/>
    </source>
</evidence>
<dbReference type="InterPro" id="IPR017871">
    <property type="entry name" value="ABC_transporter-like_CS"/>
</dbReference>
<keyword evidence="5" id="KW-0547">Nucleotide-binding</keyword>
<organism evidence="12 13">
    <name type="scientific">Aeoliella straminimaris</name>
    <dbReference type="NCBI Taxonomy" id="2954799"/>
    <lineage>
        <taxon>Bacteria</taxon>
        <taxon>Pseudomonadati</taxon>
        <taxon>Planctomycetota</taxon>
        <taxon>Planctomycetia</taxon>
        <taxon>Pirellulales</taxon>
        <taxon>Lacipirellulaceae</taxon>
        <taxon>Aeoliella</taxon>
    </lineage>
</organism>
<dbReference type="Gene3D" id="3.40.50.300">
    <property type="entry name" value="P-loop containing nucleotide triphosphate hydrolases"/>
    <property type="match status" value="1"/>
</dbReference>
<evidence type="ECO:0000313" key="13">
    <source>
        <dbReference type="Proteomes" id="UP001155241"/>
    </source>
</evidence>
<reference evidence="12" key="1">
    <citation type="submission" date="2022-06" db="EMBL/GenBank/DDBJ databases">
        <title>Aeoliella straminimaris, a novel planctomycete from sediments.</title>
        <authorList>
            <person name="Vitorino I.R."/>
            <person name="Lage O.M."/>
        </authorList>
    </citation>
    <scope>NUCLEOTIDE SEQUENCE</scope>
    <source>
        <strain evidence="12">ICT_H6.2</strain>
    </source>
</reference>
<dbReference type="GO" id="GO:0016887">
    <property type="term" value="F:ATP hydrolysis activity"/>
    <property type="evidence" value="ECO:0007669"/>
    <property type="project" value="InterPro"/>
</dbReference>
<dbReference type="GO" id="GO:0015421">
    <property type="term" value="F:ABC-type oligopeptide transporter activity"/>
    <property type="evidence" value="ECO:0007669"/>
    <property type="project" value="TreeGrafter"/>
</dbReference>
<dbReference type="PROSITE" id="PS50929">
    <property type="entry name" value="ABC_TM1F"/>
    <property type="match status" value="1"/>
</dbReference>
<dbReference type="InterPro" id="IPR039421">
    <property type="entry name" value="Type_1_exporter"/>
</dbReference>
<feature type="transmembrane region" description="Helical" evidence="9">
    <location>
        <begin position="60"/>
        <end position="84"/>
    </location>
</feature>
<accession>A0A9X2F982</accession>
<dbReference type="SUPFAM" id="SSF90123">
    <property type="entry name" value="ABC transporter transmembrane region"/>
    <property type="match status" value="1"/>
</dbReference>
<gene>
    <name evidence="12" type="ORF">NG895_12515</name>
</gene>
<evidence type="ECO:0000256" key="5">
    <source>
        <dbReference type="ARBA" id="ARBA00022741"/>
    </source>
</evidence>
<dbReference type="GO" id="GO:0005524">
    <property type="term" value="F:ATP binding"/>
    <property type="evidence" value="ECO:0007669"/>
    <property type="project" value="UniProtKB-KW"/>
</dbReference>
<dbReference type="AlphaFoldDB" id="A0A9X2F982"/>
<keyword evidence="4 9" id="KW-0812">Transmembrane</keyword>
<dbReference type="InterPro" id="IPR003593">
    <property type="entry name" value="AAA+_ATPase"/>
</dbReference>
<keyword evidence="6 12" id="KW-0067">ATP-binding</keyword>
<dbReference type="PROSITE" id="PS50893">
    <property type="entry name" value="ABC_TRANSPORTER_2"/>
    <property type="match status" value="1"/>
</dbReference>
<keyword evidence="3" id="KW-1003">Cell membrane</keyword>
<keyword evidence="13" id="KW-1185">Reference proteome</keyword>
<evidence type="ECO:0000259" key="11">
    <source>
        <dbReference type="PROSITE" id="PS50929"/>
    </source>
</evidence>
<evidence type="ECO:0000313" key="12">
    <source>
        <dbReference type="EMBL" id="MCO6044732.1"/>
    </source>
</evidence>
<dbReference type="CDD" id="cd07346">
    <property type="entry name" value="ABC_6TM_exporters"/>
    <property type="match status" value="1"/>
</dbReference>